<reference evidence="2 3" key="1">
    <citation type="submission" date="2011-12" db="EMBL/GenBank/DDBJ databases">
        <title>Complete sequence of Mycobacterium rhodesiae NBB3.</title>
        <authorList>
            <consortium name="US DOE Joint Genome Institute"/>
            <person name="Lucas S."/>
            <person name="Han J."/>
            <person name="Lapidus A."/>
            <person name="Cheng J.-F."/>
            <person name="Goodwin L."/>
            <person name="Pitluck S."/>
            <person name="Peters L."/>
            <person name="Mikhailova N."/>
            <person name="Gu W."/>
            <person name="Detter J.C."/>
            <person name="Han C."/>
            <person name="Tapia R."/>
            <person name="Land M."/>
            <person name="Hauser L."/>
            <person name="Kyrpides N."/>
            <person name="Ivanova N."/>
            <person name="Pagani I."/>
            <person name="Mattes T."/>
            <person name="Holmes A."/>
            <person name="Rutledge P."/>
            <person name="Paulsen I."/>
            <person name="Coleman N."/>
            <person name="Woyke T."/>
        </authorList>
    </citation>
    <scope>NUCLEOTIDE SEQUENCE [LARGE SCALE GENOMIC DNA]</scope>
    <source>
        <strain evidence="2 3">NBB3</strain>
    </source>
</reference>
<dbReference type="SUPFAM" id="SSF52540">
    <property type="entry name" value="P-loop containing nucleoside triphosphate hydrolases"/>
    <property type="match status" value="1"/>
</dbReference>
<dbReference type="EMBL" id="CP003169">
    <property type="protein sequence ID" value="AEV71530.1"/>
    <property type="molecule type" value="Genomic_DNA"/>
</dbReference>
<proteinExistence type="predicted"/>
<accession>G8RRT9</accession>
<keyword evidence="3" id="KW-1185">Reference proteome</keyword>
<evidence type="ECO:0000313" key="3">
    <source>
        <dbReference type="Proteomes" id="UP000005442"/>
    </source>
</evidence>
<dbReference type="Pfam" id="PF13175">
    <property type="entry name" value="AAA_15"/>
    <property type="match status" value="2"/>
</dbReference>
<dbReference type="Gene3D" id="3.40.50.300">
    <property type="entry name" value="P-loop containing nucleotide triphosphate hydrolases"/>
    <property type="match status" value="1"/>
</dbReference>
<dbReference type="STRING" id="710685.MycrhN_0900"/>
<keyword evidence="2" id="KW-0540">Nuclease</keyword>
<dbReference type="AlphaFoldDB" id="G8RRT9"/>
<evidence type="ECO:0000313" key="2">
    <source>
        <dbReference type="EMBL" id="AEV71530.1"/>
    </source>
</evidence>
<dbReference type="InterPro" id="IPR051396">
    <property type="entry name" value="Bact_Antivir_Def_Nuclease"/>
</dbReference>
<keyword evidence="2" id="KW-0378">Hydrolase</keyword>
<dbReference type="HOGENOM" id="CLU_459915_0_0_11"/>
<dbReference type="InterPro" id="IPR041685">
    <property type="entry name" value="AAA_GajA/Old/RecF-like"/>
</dbReference>
<evidence type="ECO:0000259" key="1">
    <source>
        <dbReference type="Pfam" id="PF13175"/>
    </source>
</evidence>
<sequence length="593" mass="65095">MKLTHIKLANFRSFLDEHEFELADGANFFVGPNNCGKSNLISALELSMDPESVFVPERDRPVATQGKGPPKHTRITFTFRSTNKSSPQTTLLDRARKYELALRMKQGRDPGRRAKTYADDGEIRRVVTFGAQGARQVSYQAKGLGAVSLPIDSPEHLALESQFLKVVRFGVVHSGEDLESVLNGKFREVLQLVINDHLSKQLADTEKLREKYVKGLRTVLLKPLRERVFERVSSVFSEIKIVDLLPDVPPLNDTLSSVGITLADAASTELKGKGTGLRGAVLISMLQYLAEQSRRSLVLAVEEPEAFLHPGAQEGIALQLEKLAERPEVTLLVTTHSPHIISRRADARVTELRKSKDGNTHLAATARGDEDRAELLGSLFTDRGLARVLEQATSAPAGTRAIVVTEGYTDGLFLRYGLEAAGRSDLLQGIHFISAGGAKKVVFQAVLADSATHLPVIAILDQDAHGRSARDHLKDFGWTANDHIIYLGSWPKACNLGEHPIEIEDLIPLGAASAVSQVLGDDAHDATQKCKGRTHYSYSKAWKELAIVQLPKELIGRNLDDFVWLGEEISKRIAKIAERRSRVTSISDAAASK</sequence>
<gene>
    <name evidence="2" type="ordered locus">MycrhN_0900</name>
</gene>
<protein>
    <submittedName>
        <fullName evidence="2">Putative ATP-dependent endonuclease of the OLD family</fullName>
    </submittedName>
</protein>
<dbReference type="KEGG" id="mrh:MycrhN_0900"/>
<dbReference type="eggNOG" id="COG4637">
    <property type="taxonomic scope" value="Bacteria"/>
</dbReference>
<dbReference type="GO" id="GO:0004519">
    <property type="term" value="F:endonuclease activity"/>
    <property type="evidence" value="ECO:0007669"/>
    <property type="project" value="UniProtKB-KW"/>
</dbReference>
<name>G8RRT9_MYCRN</name>
<keyword evidence="2" id="KW-0255">Endonuclease</keyword>
<dbReference type="PANTHER" id="PTHR43581:SF4">
    <property type="entry name" value="ATP_GTP PHOSPHATASE"/>
    <property type="match status" value="1"/>
</dbReference>
<dbReference type="InterPro" id="IPR027417">
    <property type="entry name" value="P-loop_NTPase"/>
</dbReference>
<feature type="domain" description="Endonuclease GajA/Old nuclease/RecF-like AAA" evidence="1">
    <location>
        <begin position="219"/>
        <end position="341"/>
    </location>
</feature>
<dbReference type="CDD" id="cd00188">
    <property type="entry name" value="TOPRIM"/>
    <property type="match status" value="1"/>
</dbReference>
<dbReference type="RefSeq" id="WP_014209345.1">
    <property type="nucleotide sequence ID" value="NC_016604.1"/>
</dbReference>
<dbReference type="Proteomes" id="UP000005442">
    <property type="component" value="Chromosome"/>
</dbReference>
<feature type="domain" description="Endonuclease GajA/Old nuclease/RecF-like AAA" evidence="1">
    <location>
        <begin position="1"/>
        <end position="79"/>
    </location>
</feature>
<dbReference type="PANTHER" id="PTHR43581">
    <property type="entry name" value="ATP/GTP PHOSPHATASE"/>
    <property type="match status" value="1"/>
</dbReference>
<dbReference type="OrthoDB" id="3237462at2"/>
<dbReference type="PATRIC" id="fig|710685.3.peg.906"/>
<organism evidence="2 3">
    <name type="scientific">Mycolicibacterium rhodesiae (strain NBB3)</name>
    <name type="common">Mycobacterium rhodesiae</name>
    <dbReference type="NCBI Taxonomy" id="710685"/>
    <lineage>
        <taxon>Bacteria</taxon>
        <taxon>Bacillati</taxon>
        <taxon>Actinomycetota</taxon>
        <taxon>Actinomycetes</taxon>
        <taxon>Mycobacteriales</taxon>
        <taxon>Mycobacteriaceae</taxon>
        <taxon>Mycolicibacterium</taxon>
    </lineage>
</organism>